<dbReference type="PROSITE" id="PS51257">
    <property type="entry name" value="PROKAR_LIPOPROTEIN"/>
    <property type="match status" value="1"/>
</dbReference>
<keyword evidence="2" id="KW-0732">Signal</keyword>
<keyword evidence="4" id="KW-1185">Reference proteome</keyword>
<feature type="compositionally biased region" description="Polar residues" evidence="1">
    <location>
        <begin position="26"/>
        <end position="48"/>
    </location>
</feature>
<organism evidence="3 4">
    <name type="scientific">Paenibacillus roseus</name>
    <dbReference type="NCBI Taxonomy" id="2798579"/>
    <lineage>
        <taxon>Bacteria</taxon>
        <taxon>Bacillati</taxon>
        <taxon>Bacillota</taxon>
        <taxon>Bacilli</taxon>
        <taxon>Bacillales</taxon>
        <taxon>Paenibacillaceae</taxon>
        <taxon>Paenibacillus</taxon>
    </lineage>
</organism>
<dbReference type="Pfam" id="PF01547">
    <property type="entry name" value="SBP_bac_1"/>
    <property type="match status" value="1"/>
</dbReference>
<feature type="chain" id="PRO_5038723081" evidence="2">
    <location>
        <begin position="23"/>
        <end position="453"/>
    </location>
</feature>
<dbReference type="InterPro" id="IPR006059">
    <property type="entry name" value="SBP"/>
</dbReference>
<feature type="region of interest" description="Disordered" evidence="1">
    <location>
        <begin position="25"/>
        <end position="48"/>
    </location>
</feature>
<dbReference type="InterPro" id="IPR050490">
    <property type="entry name" value="Bact_solute-bd_prot1"/>
</dbReference>
<comment type="caution">
    <text evidence="3">The sequence shown here is derived from an EMBL/GenBank/DDBJ whole genome shotgun (WGS) entry which is preliminary data.</text>
</comment>
<dbReference type="RefSeq" id="WP_199021631.1">
    <property type="nucleotide sequence ID" value="NZ_JAELUP010000113.1"/>
</dbReference>
<proteinExistence type="predicted"/>
<accession>A0A934JBZ6</accession>
<evidence type="ECO:0000256" key="2">
    <source>
        <dbReference type="SAM" id="SignalP"/>
    </source>
</evidence>
<gene>
    <name evidence="3" type="ORF">JFN88_22675</name>
</gene>
<dbReference type="AlphaFoldDB" id="A0A934JBZ6"/>
<dbReference type="Proteomes" id="UP000640274">
    <property type="component" value="Unassembled WGS sequence"/>
</dbReference>
<evidence type="ECO:0000313" key="3">
    <source>
        <dbReference type="EMBL" id="MBJ6364025.1"/>
    </source>
</evidence>
<dbReference type="EMBL" id="JAELUP010000113">
    <property type="protein sequence ID" value="MBJ6364025.1"/>
    <property type="molecule type" value="Genomic_DNA"/>
</dbReference>
<dbReference type="Gene3D" id="3.40.190.10">
    <property type="entry name" value="Periplasmic binding protein-like II"/>
    <property type="match status" value="1"/>
</dbReference>
<sequence length="453" mass="49759">MRRMKKALLVLLTATLTIALSACGGNASSQPDASNKPSSSPAGGNSSEGAAPVNIKFFVSPETINTLQDAGVLAKFEQENKNIKLDLVPLSGEVADKGKKLDISLISGDDTDLVQLENSNFQSKYASGGFLMHLDELAKENNYDLEKKFGKHLVKTNGNVDYLLTDISMNVLYFNKKLFDDAKIPYPAGGMSWEQYVDTAKQLTNPKQGIYGVLTQKWDYDFYMLAQQKNISAYKEDGTSNLDDPAFKDAMKFYYDLSKVYKVQPSIVEMDSKQITWDSFMSGKYGMQVIGSWFLNTAADYKSYPRDWTLGIAAPPVSPDGKNVLTAGGAIGINAKSKHPKEAFQALSWLVENIAIMTNVLTPRTDLSQEEYKSLLQGISDSVKGEISADDLYKAFYDNGLGTVSEKISGPGAAQINDLIVKESEKYNNDSQSLDDTMKVIKEQADKIISSAK</sequence>
<evidence type="ECO:0000256" key="1">
    <source>
        <dbReference type="SAM" id="MobiDB-lite"/>
    </source>
</evidence>
<dbReference type="SUPFAM" id="SSF53850">
    <property type="entry name" value="Periplasmic binding protein-like II"/>
    <property type="match status" value="1"/>
</dbReference>
<evidence type="ECO:0000313" key="4">
    <source>
        <dbReference type="Proteomes" id="UP000640274"/>
    </source>
</evidence>
<dbReference type="PANTHER" id="PTHR43649">
    <property type="entry name" value="ARABINOSE-BINDING PROTEIN-RELATED"/>
    <property type="match status" value="1"/>
</dbReference>
<protein>
    <submittedName>
        <fullName evidence="3">Extracellular solute-binding protein</fullName>
    </submittedName>
</protein>
<reference evidence="3" key="1">
    <citation type="submission" date="2020-12" db="EMBL/GenBank/DDBJ databases">
        <authorList>
            <person name="Huq M.A."/>
        </authorList>
    </citation>
    <scope>NUCLEOTIDE SEQUENCE</scope>
    <source>
        <strain evidence="3">MAHUQ-46</strain>
    </source>
</reference>
<feature type="signal peptide" evidence="2">
    <location>
        <begin position="1"/>
        <end position="22"/>
    </location>
</feature>
<dbReference type="PANTHER" id="PTHR43649:SF12">
    <property type="entry name" value="DIACETYLCHITOBIOSE BINDING PROTEIN DASA"/>
    <property type="match status" value="1"/>
</dbReference>
<name>A0A934JBZ6_9BACL</name>